<keyword evidence="7 11" id="KW-0863">Zinc-finger</keyword>
<keyword evidence="6" id="KW-0479">Metal-binding</keyword>
<dbReference type="EMBL" id="RWGY01000026">
    <property type="protein sequence ID" value="TVU22166.1"/>
    <property type="molecule type" value="Genomic_DNA"/>
</dbReference>
<dbReference type="GO" id="GO:0016567">
    <property type="term" value="P:protein ubiquitination"/>
    <property type="evidence" value="ECO:0007669"/>
    <property type="project" value="UniProtKB-UniPathway"/>
</dbReference>
<evidence type="ECO:0000256" key="5">
    <source>
        <dbReference type="ARBA" id="ARBA00022679"/>
    </source>
</evidence>
<evidence type="ECO:0000256" key="1">
    <source>
        <dbReference type="ARBA" id="ARBA00000900"/>
    </source>
</evidence>
<dbReference type="GO" id="GO:0061630">
    <property type="term" value="F:ubiquitin protein ligase activity"/>
    <property type="evidence" value="ECO:0007669"/>
    <property type="project" value="UniProtKB-EC"/>
</dbReference>
<keyword evidence="15" id="KW-1185">Reference proteome</keyword>
<dbReference type="PANTHER" id="PTHR46632:SF9">
    <property type="entry name" value="RING-TYPE E3 UBIQUITIN TRANSFERASE"/>
    <property type="match status" value="1"/>
</dbReference>
<organism evidence="14 15">
    <name type="scientific">Eragrostis curvula</name>
    <name type="common">weeping love grass</name>
    <dbReference type="NCBI Taxonomy" id="38414"/>
    <lineage>
        <taxon>Eukaryota</taxon>
        <taxon>Viridiplantae</taxon>
        <taxon>Streptophyta</taxon>
        <taxon>Embryophyta</taxon>
        <taxon>Tracheophyta</taxon>
        <taxon>Spermatophyta</taxon>
        <taxon>Magnoliopsida</taxon>
        <taxon>Liliopsida</taxon>
        <taxon>Poales</taxon>
        <taxon>Poaceae</taxon>
        <taxon>PACMAD clade</taxon>
        <taxon>Chloridoideae</taxon>
        <taxon>Eragrostideae</taxon>
        <taxon>Eragrostidinae</taxon>
        <taxon>Eragrostis</taxon>
    </lineage>
</organism>
<dbReference type="AlphaFoldDB" id="A0A5J9UF58"/>
<evidence type="ECO:0000256" key="2">
    <source>
        <dbReference type="ARBA" id="ARBA00004906"/>
    </source>
</evidence>
<dbReference type="Pfam" id="PF21362">
    <property type="entry name" value="Sina_RING"/>
    <property type="match status" value="1"/>
</dbReference>
<comment type="caution">
    <text evidence="14">The sequence shown here is derived from an EMBL/GenBank/DDBJ whole genome shotgun (WGS) entry which is preliminary data.</text>
</comment>
<feature type="region of interest" description="Disordered" evidence="12">
    <location>
        <begin position="315"/>
        <end position="341"/>
    </location>
</feature>
<dbReference type="Pfam" id="PF21361">
    <property type="entry name" value="Sina_ZnF"/>
    <property type="match status" value="1"/>
</dbReference>
<dbReference type="PROSITE" id="PS51081">
    <property type="entry name" value="ZF_SIAH"/>
    <property type="match status" value="1"/>
</dbReference>
<evidence type="ECO:0000256" key="3">
    <source>
        <dbReference type="ARBA" id="ARBA00009119"/>
    </source>
</evidence>
<comment type="catalytic activity">
    <reaction evidence="1">
        <text>S-ubiquitinyl-[E2 ubiquitin-conjugating enzyme]-L-cysteine + [acceptor protein]-L-lysine = [E2 ubiquitin-conjugating enzyme]-L-cysteine + N(6)-ubiquitinyl-[acceptor protein]-L-lysine.</text>
        <dbReference type="EC" id="2.3.2.27"/>
    </reaction>
</comment>
<evidence type="ECO:0000313" key="15">
    <source>
        <dbReference type="Proteomes" id="UP000324897"/>
    </source>
</evidence>
<comment type="similarity">
    <text evidence="3">Belongs to the SINA (Seven in absentia) family.</text>
</comment>
<dbReference type="InterPro" id="IPR013083">
    <property type="entry name" value="Znf_RING/FYVE/PHD"/>
</dbReference>
<evidence type="ECO:0000256" key="12">
    <source>
        <dbReference type="SAM" id="MobiDB-lite"/>
    </source>
</evidence>
<evidence type="ECO:0000256" key="10">
    <source>
        <dbReference type="ARBA" id="ARBA00024004"/>
    </source>
</evidence>
<accession>A0A5J9UF58</accession>
<dbReference type="Gene3D" id="3.30.40.10">
    <property type="entry name" value="Zinc/RING finger domain, C3HC4 (zinc finger)"/>
    <property type="match status" value="1"/>
</dbReference>
<dbReference type="InterPro" id="IPR013010">
    <property type="entry name" value="Znf_SIAH"/>
</dbReference>
<evidence type="ECO:0000256" key="6">
    <source>
        <dbReference type="ARBA" id="ARBA00022723"/>
    </source>
</evidence>
<keyword evidence="8" id="KW-0833">Ubl conjugation pathway</keyword>
<reference evidence="14 15" key="1">
    <citation type="journal article" date="2019" name="Sci. Rep.">
        <title>A high-quality genome of Eragrostis curvula grass provides insights into Poaceae evolution and supports new strategies to enhance forage quality.</title>
        <authorList>
            <person name="Carballo J."/>
            <person name="Santos B.A.C.M."/>
            <person name="Zappacosta D."/>
            <person name="Garbus I."/>
            <person name="Selva J.P."/>
            <person name="Gallo C.A."/>
            <person name="Diaz A."/>
            <person name="Albertini E."/>
            <person name="Caccamo M."/>
            <person name="Echenique V."/>
        </authorList>
    </citation>
    <scope>NUCLEOTIDE SEQUENCE [LARGE SCALE GENOMIC DNA]</scope>
    <source>
        <strain evidence="15">cv. Victoria</strain>
        <tissue evidence="14">Leaf</tissue>
    </source>
</reference>
<evidence type="ECO:0000259" key="13">
    <source>
        <dbReference type="PROSITE" id="PS51081"/>
    </source>
</evidence>
<dbReference type="SUPFAM" id="SSF49599">
    <property type="entry name" value="TRAF domain-like"/>
    <property type="match status" value="1"/>
</dbReference>
<dbReference type="Gramene" id="TVU22166">
    <property type="protein sequence ID" value="TVU22166"/>
    <property type="gene ID" value="EJB05_31848"/>
</dbReference>
<proteinExistence type="inferred from homology"/>
<dbReference type="GO" id="GO:0008270">
    <property type="term" value="F:zinc ion binding"/>
    <property type="evidence" value="ECO:0007669"/>
    <property type="project" value="UniProtKB-KW"/>
</dbReference>
<dbReference type="UniPathway" id="UPA00143"/>
<dbReference type="CDD" id="cd16571">
    <property type="entry name" value="RING-HC_SIAHs"/>
    <property type="match status" value="1"/>
</dbReference>
<evidence type="ECO:0000256" key="8">
    <source>
        <dbReference type="ARBA" id="ARBA00022786"/>
    </source>
</evidence>
<name>A0A5J9UF58_9POAL</name>
<evidence type="ECO:0000256" key="7">
    <source>
        <dbReference type="ARBA" id="ARBA00022771"/>
    </source>
</evidence>
<dbReference type="OrthoDB" id="668163at2759"/>
<evidence type="ECO:0000256" key="9">
    <source>
        <dbReference type="ARBA" id="ARBA00022833"/>
    </source>
</evidence>
<keyword evidence="5" id="KW-0808">Transferase</keyword>
<dbReference type="Proteomes" id="UP000324897">
    <property type="component" value="Unassembled WGS sequence"/>
</dbReference>
<dbReference type="EC" id="2.3.2.27" evidence="4"/>
<comment type="function">
    <text evidence="10">E3 ubiquitin-protein ligase that mediates ubiquitination and subsequent proteasomal degradation of target proteins. E3 ubiquitin ligases accept ubiquitin from an E2 ubiquitin-conjugating enzyme in the form of a thioester and then directly transfers the ubiquitin to targeted substrates. It probably triggers the ubiquitin-mediated degradation of different substrates.</text>
</comment>
<dbReference type="InterPro" id="IPR044286">
    <property type="entry name" value="SINL_plant"/>
</dbReference>
<comment type="pathway">
    <text evidence="2">Protein modification; protein ubiquitination.</text>
</comment>
<dbReference type="InterPro" id="IPR049548">
    <property type="entry name" value="Sina-like_RING"/>
</dbReference>
<feature type="domain" description="SIAH-type" evidence="13">
    <location>
        <begin position="114"/>
        <end position="172"/>
    </location>
</feature>
<evidence type="ECO:0000256" key="11">
    <source>
        <dbReference type="PROSITE-ProRule" id="PRU00455"/>
    </source>
</evidence>
<sequence>MMTALPAAAATEVGQVEAKSVAAEAVGSMELCKVKGGSYASGEEEKEITVRVDLAVLHCPLCSLPLKPPVFQCQIGHLACGTCRARLSTNQCRACVRGDGAYARCPGLDIFFRAVRVPCPYDAHGCRRRVAYFDAADHARGCPSAPCSCPEPGCAFLGSPAALLGHVDAAHARPATSVRYGAARGVSLSLPLPPASRRWHALVAEEDRAVFLLSLSALGSGAAAGAGAVVSLVCVRASSGAAAAPQYACRIAVDRPSDDGDGMVRAAVMESMVTSSALSGGGTAVPDHGVFVHQRMLSGDELALNVRISRLPPAGAAAAGTTGKSSPRSPLQLEAPSSKPA</sequence>
<gene>
    <name evidence="14" type="ORF">EJB05_31848</name>
</gene>
<dbReference type="PANTHER" id="PTHR46632">
    <property type="entry name" value="E3 UBIQUITIN-PROTEIN LIGASE SINA-LIKE 4"/>
    <property type="match status" value="1"/>
</dbReference>
<evidence type="ECO:0000313" key="14">
    <source>
        <dbReference type="EMBL" id="TVU22166.1"/>
    </source>
</evidence>
<protein>
    <recommendedName>
        <fullName evidence="4">RING-type E3 ubiquitin transferase</fullName>
        <ecNumber evidence="4">2.3.2.27</ecNumber>
    </recommendedName>
</protein>
<evidence type="ECO:0000256" key="4">
    <source>
        <dbReference type="ARBA" id="ARBA00012483"/>
    </source>
</evidence>
<keyword evidence="9" id="KW-0862">Zinc</keyword>
<feature type="non-terminal residue" evidence="14">
    <location>
        <position position="341"/>
    </location>
</feature>